<dbReference type="AlphaFoldDB" id="A0AAV7SRK3"/>
<dbReference type="EMBL" id="JANPWB010000008">
    <property type="protein sequence ID" value="KAJ1166724.1"/>
    <property type="molecule type" value="Genomic_DNA"/>
</dbReference>
<sequence length="265" mass="27937">MLREDPAWSSSHERRTPWTRRCSSGSFWPLGGVAAIVSGIGPAAGVCRDADCALGLAAFPAVWCVPFTRPGDFPFAAFHQRIPGVTGWDPPLAWGDRCWCWGRLGPRADGEASRLSATIAEGPGGDGSRPLGQIEALLDCHLWGAPLCCDCAESCSWRGWWGPLAVWGTRRSALAPGLALILCLEGALSPALLGRVGSADPASGWSECPCWILPPPFWTVGSNYTERAESGGGLLRPAERGLGQLPAAGWWLGLAPACSCDAPCS</sequence>
<dbReference type="Proteomes" id="UP001066276">
    <property type="component" value="Chromosome 4_2"/>
</dbReference>
<gene>
    <name evidence="1" type="ORF">NDU88_007121</name>
</gene>
<protein>
    <submittedName>
        <fullName evidence="1">Uncharacterized protein</fullName>
    </submittedName>
</protein>
<name>A0AAV7SRK3_PLEWA</name>
<comment type="caution">
    <text evidence="1">The sequence shown here is derived from an EMBL/GenBank/DDBJ whole genome shotgun (WGS) entry which is preliminary data.</text>
</comment>
<reference evidence="1" key="1">
    <citation type="journal article" date="2022" name="bioRxiv">
        <title>Sequencing and chromosome-scale assembly of the giantPleurodeles waltlgenome.</title>
        <authorList>
            <person name="Brown T."/>
            <person name="Elewa A."/>
            <person name="Iarovenko S."/>
            <person name="Subramanian E."/>
            <person name="Araus A.J."/>
            <person name="Petzold A."/>
            <person name="Susuki M."/>
            <person name="Suzuki K.-i.T."/>
            <person name="Hayashi T."/>
            <person name="Toyoda A."/>
            <person name="Oliveira C."/>
            <person name="Osipova E."/>
            <person name="Leigh N.D."/>
            <person name="Simon A."/>
            <person name="Yun M.H."/>
        </authorList>
    </citation>
    <scope>NUCLEOTIDE SEQUENCE</scope>
    <source>
        <strain evidence="1">20211129_DDA</strain>
        <tissue evidence="1">Liver</tissue>
    </source>
</reference>
<organism evidence="1 2">
    <name type="scientific">Pleurodeles waltl</name>
    <name type="common">Iberian ribbed newt</name>
    <dbReference type="NCBI Taxonomy" id="8319"/>
    <lineage>
        <taxon>Eukaryota</taxon>
        <taxon>Metazoa</taxon>
        <taxon>Chordata</taxon>
        <taxon>Craniata</taxon>
        <taxon>Vertebrata</taxon>
        <taxon>Euteleostomi</taxon>
        <taxon>Amphibia</taxon>
        <taxon>Batrachia</taxon>
        <taxon>Caudata</taxon>
        <taxon>Salamandroidea</taxon>
        <taxon>Salamandridae</taxon>
        <taxon>Pleurodelinae</taxon>
        <taxon>Pleurodeles</taxon>
    </lineage>
</organism>
<keyword evidence="2" id="KW-1185">Reference proteome</keyword>
<evidence type="ECO:0000313" key="2">
    <source>
        <dbReference type="Proteomes" id="UP001066276"/>
    </source>
</evidence>
<accession>A0AAV7SRK3</accession>
<evidence type="ECO:0000313" key="1">
    <source>
        <dbReference type="EMBL" id="KAJ1166724.1"/>
    </source>
</evidence>
<proteinExistence type="predicted"/>